<keyword evidence="3" id="KW-1185">Reference proteome</keyword>
<feature type="compositionally biased region" description="Polar residues" evidence="1">
    <location>
        <begin position="234"/>
        <end position="256"/>
    </location>
</feature>
<feature type="region of interest" description="Disordered" evidence="1">
    <location>
        <begin position="189"/>
        <end position="208"/>
    </location>
</feature>
<accession>A0AAN6QJP1</accession>
<dbReference type="Proteomes" id="UP001175353">
    <property type="component" value="Unassembled WGS sequence"/>
</dbReference>
<evidence type="ECO:0000256" key="1">
    <source>
        <dbReference type="SAM" id="MobiDB-lite"/>
    </source>
</evidence>
<feature type="region of interest" description="Disordered" evidence="1">
    <location>
        <begin position="232"/>
        <end position="263"/>
    </location>
</feature>
<evidence type="ECO:0000313" key="3">
    <source>
        <dbReference type="Proteomes" id="UP001175353"/>
    </source>
</evidence>
<dbReference type="EMBL" id="JAUJLE010000220">
    <property type="protein sequence ID" value="KAK0967236.1"/>
    <property type="molecule type" value="Genomic_DNA"/>
</dbReference>
<name>A0AAN6QJP1_9PEZI</name>
<comment type="caution">
    <text evidence="2">The sequence shown here is derived from an EMBL/GenBank/DDBJ whole genome shotgun (WGS) entry which is preliminary data.</text>
</comment>
<evidence type="ECO:0008006" key="4">
    <source>
        <dbReference type="Google" id="ProtNLM"/>
    </source>
</evidence>
<proteinExistence type="predicted"/>
<dbReference type="AlphaFoldDB" id="A0AAN6QJP1"/>
<evidence type="ECO:0000313" key="2">
    <source>
        <dbReference type="EMBL" id="KAK0967236.1"/>
    </source>
</evidence>
<reference evidence="2" key="1">
    <citation type="submission" date="2023-06" db="EMBL/GenBank/DDBJ databases">
        <title>Black Yeasts Isolated from many extreme environments.</title>
        <authorList>
            <person name="Coleine C."/>
            <person name="Stajich J.E."/>
            <person name="Selbmann L."/>
        </authorList>
    </citation>
    <scope>NUCLEOTIDE SEQUENCE</scope>
    <source>
        <strain evidence="2">CCFEE 5200</strain>
    </source>
</reference>
<feature type="region of interest" description="Disordered" evidence="1">
    <location>
        <begin position="1044"/>
        <end position="1072"/>
    </location>
</feature>
<sequence length="1179" mass="132761">MYASTPRPVPSIAALKALRQLAYISSGTAIGVATLCAEERRRRTQVIQKIADNARRIRQSPRHYQNAALATQDTDDGLVGGGAGYDWTSEYTKATGQNGDRSRSKWAVLEDERPVSRGPELPSFVQRGYAQLEEQYRTDEEGRKARRQRTREAVKQSPKAVEHQPRRIVEPQAQLHADSMAKLRVFAKTPTAQGRPAEPLAPTSPGQTMRRIETLSLLPQIASRKDVASRLRKSNNVAQMQPSDTRSSVESPSTLGDPTLRAPENEADDFASLQLLHANKQVINVSSQGKTLVIECFHAALASNEVATLLGTLRLAEMLLPKDDYRSIYELFLEYCDMKRIYDAPLHTLQKRSKSREDLFAHLSNKGTEILAYACTKSSKPYFSVDCFTSLFRSLPLDMRGRLMDSWRSLLQVLQADWRATRNMDMIGVRIKRLRTLFRDGGLTEALRRLENIAVDIYIRADSHDLALSAVATLHADSPHDAFTISVVALLLAKKGDWSSLDRLLIVAKQSDTLTLDGDSNRRFNATLHSYAKCHESTETWKFVTALVDDLGFRPNQATNEIMLRAFIAKNTTDLIPKWIRYTRIVGLRFRMDAKLAAKLLTWYYHDYRPSHVLIMSFCRTLARLAPSLAGPEYLRLVEQAIGFDVRNIEGEHNRNTSWRRSHAEARLALLGDEESDVVPSPGWTWNKQLHFVHPNATSKSDFGGTTASATSAQLDDELPSMIRLEDLRPLPEDFNQSSEITYDGAVPETNVAITKALESFTQPERPMIIALSSHDHERVLRLYHQSMDAAGLPASPHALEIAVEASLRQDQGDPARANTLMRRAKEAGMDITGAMGPMLIHRMKRLRRGDRGELDRLHETVTEYYQVNDQNGWPVRHHVGVTAASMLIKNDKADQGIALLKAMFQSGETARRSLDIVAMALFVEGYFAVGSVSGLRWAFKHVLRENMRIDQRFLHTIRSIFKREGDDLSPRSACGDKSFKPVLVEFVQQCYERRESQMQEAKILGRRLVACLAKCAREQEKPVVAVPARGDIEDKLFGRRMRPLPLPTDGDTAEHVPDDGSANEEDTDATAKRRLRNLSRMQVRLADSIQSPESLGCRPATLRRHHNTRWLRQYRAFLRHDMTMPDGKTASFRYRLADDPRDSLAGKRRRKGERRSTDRVDGVTTAVSGAVLPASAVR</sequence>
<feature type="compositionally biased region" description="Basic and acidic residues" evidence="1">
    <location>
        <begin position="150"/>
        <end position="169"/>
    </location>
</feature>
<organism evidence="2 3">
    <name type="scientific">Friedmanniomyces endolithicus</name>
    <dbReference type="NCBI Taxonomy" id="329885"/>
    <lineage>
        <taxon>Eukaryota</taxon>
        <taxon>Fungi</taxon>
        <taxon>Dikarya</taxon>
        <taxon>Ascomycota</taxon>
        <taxon>Pezizomycotina</taxon>
        <taxon>Dothideomycetes</taxon>
        <taxon>Dothideomycetidae</taxon>
        <taxon>Mycosphaerellales</taxon>
        <taxon>Teratosphaeriaceae</taxon>
        <taxon>Friedmanniomyces</taxon>
    </lineage>
</organism>
<feature type="region of interest" description="Disordered" evidence="1">
    <location>
        <begin position="1144"/>
        <end position="1165"/>
    </location>
</feature>
<gene>
    <name evidence="2" type="ORF">LTR91_017214</name>
</gene>
<feature type="compositionally biased region" description="Basic and acidic residues" evidence="1">
    <location>
        <begin position="134"/>
        <end position="143"/>
    </location>
</feature>
<protein>
    <recommendedName>
        <fullName evidence="4">Pentatricopeptide repeat protein</fullName>
    </recommendedName>
</protein>
<feature type="region of interest" description="Disordered" evidence="1">
    <location>
        <begin position="133"/>
        <end position="176"/>
    </location>
</feature>